<keyword evidence="7" id="KW-1185">Reference proteome</keyword>
<protein>
    <submittedName>
        <fullName evidence="6">SemiSWEET transporter</fullName>
    </submittedName>
</protein>
<dbReference type="GO" id="GO:0016020">
    <property type="term" value="C:membrane"/>
    <property type="evidence" value="ECO:0007669"/>
    <property type="project" value="UniProtKB-SubCell"/>
</dbReference>
<proteinExistence type="predicted"/>
<accession>A0A9X1FME2</accession>
<reference evidence="6" key="1">
    <citation type="submission" date="2021-07" db="EMBL/GenBank/DDBJ databases">
        <title>Aureisphaera sp. CAU 1614 isolated from sea sediment.</title>
        <authorList>
            <person name="Kim W."/>
        </authorList>
    </citation>
    <scope>NUCLEOTIDE SEQUENCE</scope>
    <source>
        <strain evidence="6">CAU 1614</strain>
    </source>
</reference>
<dbReference type="Proteomes" id="UP001138686">
    <property type="component" value="Unassembled WGS sequence"/>
</dbReference>
<dbReference type="InterPro" id="IPR047662">
    <property type="entry name" value="SemiSWEET"/>
</dbReference>
<organism evidence="6 7">
    <name type="scientific">Halomarinibacterium sedimenti</name>
    <dbReference type="NCBI Taxonomy" id="2857106"/>
    <lineage>
        <taxon>Bacteria</taxon>
        <taxon>Pseudomonadati</taxon>
        <taxon>Bacteroidota</taxon>
        <taxon>Flavobacteriia</taxon>
        <taxon>Flavobacteriales</taxon>
        <taxon>Flavobacteriaceae</taxon>
        <taxon>Halomarinibacterium</taxon>
    </lineage>
</organism>
<sequence length="82" mass="9097">MIGLIAAVLTTSAFVPQVLKTWKSKDVEGLSLTMYSVFFVGIVLWLVYGILIESIAVILANVVTAILAFILVFFKLKYKTKK</sequence>
<dbReference type="Pfam" id="PF04193">
    <property type="entry name" value="PQ-loop"/>
    <property type="match status" value="1"/>
</dbReference>
<evidence type="ECO:0000256" key="1">
    <source>
        <dbReference type="ARBA" id="ARBA00004141"/>
    </source>
</evidence>
<evidence type="ECO:0000256" key="5">
    <source>
        <dbReference type="SAM" id="Phobius"/>
    </source>
</evidence>
<keyword evidence="4 5" id="KW-0472">Membrane</keyword>
<gene>
    <name evidence="6" type="ORF">KXJ69_02745</name>
</gene>
<dbReference type="AlphaFoldDB" id="A0A9X1FME2"/>
<evidence type="ECO:0000256" key="2">
    <source>
        <dbReference type="ARBA" id="ARBA00022692"/>
    </source>
</evidence>
<keyword evidence="2 5" id="KW-0812">Transmembrane</keyword>
<evidence type="ECO:0000256" key="3">
    <source>
        <dbReference type="ARBA" id="ARBA00022989"/>
    </source>
</evidence>
<evidence type="ECO:0000256" key="4">
    <source>
        <dbReference type="ARBA" id="ARBA00023136"/>
    </source>
</evidence>
<dbReference type="EMBL" id="JAHWDP010000001">
    <property type="protein sequence ID" value="MBW2937005.1"/>
    <property type="molecule type" value="Genomic_DNA"/>
</dbReference>
<comment type="subcellular location">
    <subcellularLocation>
        <location evidence="1">Membrane</location>
        <topology evidence="1">Multi-pass membrane protein</topology>
    </subcellularLocation>
</comment>
<evidence type="ECO:0000313" key="6">
    <source>
        <dbReference type="EMBL" id="MBW2937005.1"/>
    </source>
</evidence>
<keyword evidence="3 5" id="KW-1133">Transmembrane helix</keyword>
<dbReference type="NCBIfam" id="NF037968">
    <property type="entry name" value="SemiSWEET_2"/>
    <property type="match status" value="1"/>
</dbReference>
<name>A0A9X1FME2_9FLAO</name>
<evidence type="ECO:0000313" key="7">
    <source>
        <dbReference type="Proteomes" id="UP001138686"/>
    </source>
</evidence>
<dbReference type="InterPro" id="IPR006603">
    <property type="entry name" value="PQ-loop_rpt"/>
</dbReference>
<comment type="caution">
    <text evidence="6">The sequence shown here is derived from an EMBL/GenBank/DDBJ whole genome shotgun (WGS) entry which is preliminary data.</text>
</comment>
<feature type="transmembrane region" description="Helical" evidence="5">
    <location>
        <begin position="55"/>
        <end position="74"/>
    </location>
</feature>
<feature type="transmembrane region" description="Helical" evidence="5">
    <location>
        <begin position="29"/>
        <end position="48"/>
    </location>
</feature>
<dbReference type="GO" id="GO:0051119">
    <property type="term" value="F:sugar transmembrane transporter activity"/>
    <property type="evidence" value="ECO:0007669"/>
    <property type="project" value="InterPro"/>
</dbReference>